<dbReference type="Pfam" id="PF00493">
    <property type="entry name" value="MCM"/>
    <property type="match status" value="1"/>
</dbReference>
<evidence type="ECO:0000256" key="11">
    <source>
        <dbReference type="RuleBase" id="RU365012"/>
    </source>
</evidence>
<dbReference type="InterPro" id="IPR018525">
    <property type="entry name" value="MCM_CS"/>
</dbReference>
<feature type="region of interest" description="Disordered" evidence="12">
    <location>
        <begin position="709"/>
        <end position="740"/>
    </location>
</feature>
<comment type="function">
    <text evidence="11">Acts as component of the MCM2-7 complex (MCM complex) which is the replicative helicase essential for 'once per cell cycle' DNA replication initiation and elongation in eukaryotic cells. The active ATPase sites in the MCM2-7 ring are formed through the interaction surfaces of two neighboring subunits such that a critical structure of a conserved arginine finger motif is provided in trans relative to the ATP-binding site of the Walker A box of the adjacent subunit. The six ATPase active sites, however, are likely to contribute differentially to the complex helicase activity.</text>
</comment>
<dbReference type="SUPFAM" id="SSF50249">
    <property type="entry name" value="Nucleic acid-binding proteins"/>
    <property type="match status" value="1"/>
</dbReference>
<gene>
    <name evidence="11" type="primary">MCM7</name>
    <name evidence="14" type="ORF">BWQ96_06239</name>
</gene>
<dbReference type="GO" id="GO:0005524">
    <property type="term" value="F:ATP binding"/>
    <property type="evidence" value="ECO:0007669"/>
    <property type="project" value="UniProtKB-KW"/>
</dbReference>
<feature type="domain" description="MCM C-terminal AAA(+) ATPase" evidence="13">
    <location>
        <begin position="395"/>
        <end position="601"/>
    </location>
</feature>
<dbReference type="SUPFAM" id="SSF52540">
    <property type="entry name" value="P-loop containing nucleoside triphosphate hydrolases"/>
    <property type="match status" value="1"/>
</dbReference>
<keyword evidence="6 10" id="KW-0067">ATP-binding</keyword>
<keyword evidence="4 11" id="KW-0378">Hydrolase</keyword>
<dbReference type="Pfam" id="PF14551">
    <property type="entry name" value="MCM_N"/>
    <property type="match status" value="1"/>
</dbReference>
<evidence type="ECO:0000256" key="2">
    <source>
        <dbReference type="ARBA" id="ARBA00022705"/>
    </source>
</evidence>
<dbReference type="Pfam" id="PF17855">
    <property type="entry name" value="MCM_lid"/>
    <property type="match status" value="1"/>
</dbReference>
<evidence type="ECO:0000256" key="8">
    <source>
        <dbReference type="ARBA" id="ARBA00023242"/>
    </source>
</evidence>
<dbReference type="STRING" id="448386.A0A2V3IPJ6"/>
<comment type="similarity">
    <text evidence="10">Belongs to the MCM family.</text>
</comment>
<dbReference type="FunFam" id="3.40.50.300:FF:000826">
    <property type="entry name" value="Replicative DNA helicase Mcm"/>
    <property type="match status" value="1"/>
</dbReference>
<keyword evidence="2 11" id="KW-0235">DNA replication</keyword>
<keyword evidence="8 11" id="KW-0539">Nucleus</keyword>
<reference evidence="14 15" key="1">
    <citation type="journal article" date="2018" name="Mol. Biol. Evol.">
        <title>Analysis of the draft genome of the red seaweed Gracilariopsis chorda provides insights into genome size evolution in Rhodophyta.</title>
        <authorList>
            <person name="Lee J."/>
            <person name="Yang E.C."/>
            <person name="Graf L."/>
            <person name="Yang J.H."/>
            <person name="Qiu H."/>
            <person name="Zel Zion U."/>
            <person name="Chan C.X."/>
            <person name="Stephens T.G."/>
            <person name="Weber A.P.M."/>
            <person name="Boo G.H."/>
            <person name="Boo S.M."/>
            <person name="Kim K.M."/>
            <person name="Shin Y."/>
            <person name="Jung M."/>
            <person name="Lee S.J."/>
            <person name="Yim H.S."/>
            <person name="Lee J.H."/>
            <person name="Bhattacharya D."/>
            <person name="Yoon H.S."/>
        </authorList>
    </citation>
    <scope>NUCLEOTIDE SEQUENCE [LARGE SCALE GENOMIC DNA]</scope>
    <source>
        <strain evidence="14 15">SKKU-2015</strain>
        <tissue evidence="14">Whole body</tissue>
    </source>
</reference>
<dbReference type="GO" id="GO:0042555">
    <property type="term" value="C:MCM complex"/>
    <property type="evidence" value="ECO:0007669"/>
    <property type="project" value="InterPro"/>
</dbReference>
<evidence type="ECO:0000259" key="13">
    <source>
        <dbReference type="PROSITE" id="PS50051"/>
    </source>
</evidence>
<evidence type="ECO:0000256" key="10">
    <source>
        <dbReference type="RuleBase" id="RU004070"/>
    </source>
</evidence>
<dbReference type="PROSITE" id="PS50051">
    <property type="entry name" value="MCM_2"/>
    <property type="match status" value="1"/>
</dbReference>
<comment type="caution">
    <text evidence="14">The sequence shown here is derived from an EMBL/GenBank/DDBJ whole genome shotgun (WGS) entry which is preliminary data.</text>
</comment>
<accession>A0A2V3IPJ6</accession>
<dbReference type="PANTHER" id="PTHR11630">
    <property type="entry name" value="DNA REPLICATION LICENSING FACTOR MCM FAMILY MEMBER"/>
    <property type="match status" value="1"/>
</dbReference>
<proteinExistence type="inferred from homology"/>
<dbReference type="SMART" id="SM00382">
    <property type="entry name" value="AAA"/>
    <property type="match status" value="1"/>
</dbReference>
<keyword evidence="15" id="KW-1185">Reference proteome</keyword>
<protein>
    <recommendedName>
        <fullName evidence="11">DNA replication licensing factor MCM7</fullName>
        <ecNumber evidence="11">3.6.4.12</ecNumber>
    </recommendedName>
</protein>
<dbReference type="AlphaFoldDB" id="A0A2V3IPJ6"/>
<dbReference type="InterPro" id="IPR033762">
    <property type="entry name" value="MCM_OB"/>
</dbReference>
<dbReference type="Pfam" id="PF17207">
    <property type="entry name" value="MCM_OB"/>
    <property type="match status" value="1"/>
</dbReference>
<name>A0A2V3IPJ6_9FLOR</name>
<dbReference type="GO" id="GO:0006270">
    <property type="term" value="P:DNA replication initiation"/>
    <property type="evidence" value="ECO:0007669"/>
    <property type="project" value="InterPro"/>
</dbReference>
<evidence type="ECO:0000256" key="7">
    <source>
        <dbReference type="ARBA" id="ARBA00023125"/>
    </source>
</evidence>
<evidence type="ECO:0000256" key="6">
    <source>
        <dbReference type="ARBA" id="ARBA00022840"/>
    </source>
</evidence>
<evidence type="ECO:0000313" key="15">
    <source>
        <dbReference type="Proteomes" id="UP000247409"/>
    </source>
</evidence>
<dbReference type="Proteomes" id="UP000247409">
    <property type="component" value="Unassembled WGS sequence"/>
</dbReference>
<dbReference type="GO" id="GO:0000727">
    <property type="term" value="P:double-strand break repair via break-induced replication"/>
    <property type="evidence" value="ECO:0007669"/>
    <property type="project" value="TreeGrafter"/>
</dbReference>
<dbReference type="InterPro" id="IPR008050">
    <property type="entry name" value="MCM7"/>
</dbReference>
<dbReference type="EMBL" id="NBIV01000104">
    <property type="protein sequence ID" value="PXF44006.1"/>
    <property type="molecule type" value="Genomic_DNA"/>
</dbReference>
<evidence type="ECO:0000256" key="4">
    <source>
        <dbReference type="ARBA" id="ARBA00022801"/>
    </source>
</evidence>
<dbReference type="SMART" id="SM00350">
    <property type="entry name" value="MCM"/>
    <property type="match status" value="1"/>
</dbReference>
<dbReference type="InterPro" id="IPR001208">
    <property type="entry name" value="MCM_dom"/>
</dbReference>
<evidence type="ECO:0000256" key="12">
    <source>
        <dbReference type="SAM" id="MobiDB-lite"/>
    </source>
</evidence>
<dbReference type="GO" id="GO:0017116">
    <property type="term" value="F:single-stranded DNA helicase activity"/>
    <property type="evidence" value="ECO:0007669"/>
    <property type="project" value="TreeGrafter"/>
</dbReference>
<dbReference type="Gene3D" id="2.20.28.10">
    <property type="match status" value="1"/>
</dbReference>
<keyword evidence="5 11" id="KW-0347">Helicase</keyword>
<dbReference type="InterPro" id="IPR027417">
    <property type="entry name" value="P-loop_NTPase"/>
</dbReference>
<dbReference type="GO" id="GO:0016887">
    <property type="term" value="F:ATP hydrolysis activity"/>
    <property type="evidence" value="ECO:0007669"/>
    <property type="project" value="RHEA"/>
</dbReference>
<dbReference type="InterPro" id="IPR012340">
    <property type="entry name" value="NA-bd_OB-fold"/>
</dbReference>
<dbReference type="PROSITE" id="PS00847">
    <property type="entry name" value="MCM_1"/>
    <property type="match status" value="1"/>
</dbReference>
<comment type="catalytic activity">
    <reaction evidence="11">
        <text>ATP + H2O = ADP + phosphate + H(+)</text>
        <dbReference type="Rhea" id="RHEA:13065"/>
        <dbReference type="ChEBI" id="CHEBI:15377"/>
        <dbReference type="ChEBI" id="CHEBI:15378"/>
        <dbReference type="ChEBI" id="CHEBI:30616"/>
        <dbReference type="ChEBI" id="CHEBI:43474"/>
        <dbReference type="ChEBI" id="CHEBI:456216"/>
        <dbReference type="EC" id="3.6.4.12"/>
    </reaction>
</comment>
<dbReference type="Gene3D" id="2.40.50.140">
    <property type="entry name" value="Nucleic acid-binding proteins"/>
    <property type="match status" value="1"/>
</dbReference>
<comment type="subcellular location">
    <subcellularLocation>
        <location evidence="1 11">Nucleus</location>
    </subcellularLocation>
</comment>
<keyword evidence="9 11" id="KW-0131">Cell cycle</keyword>
<evidence type="ECO:0000256" key="1">
    <source>
        <dbReference type="ARBA" id="ARBA00004123"/>
    </source>
</evidence>
<dbReference type="Gene3D" id="3.30.1640.10">
    <property type="entry name" value="mini-chromosome maintenance (MCM) complex, chain A, domain 1"/>
    <property type="match status" value="1"/>
</dbReference>
<dbReference type="PANTHER" id="PTHR11630:SF26">
    <property type="entry name" value="DNA REPLICATION LICENSING FACTOR MCM7"/>
    <property type="match status" value="1"/>
</dbReference>
<dbReference type="PRINTS" id="PR01663">
    <property type="entry name" value="MCMPROTEIN7"/>
</dbReference>
<organism evidence="14 15">
    <name type="scientific">Gracilariopsis chorda</name>
    <dbReference type="NCBI Taxonomy" id="448386"/>
    <lineage>
        <taxon>Eukaryota</taxon>
        <taxon>Rhodophyta</taxon>
        <taxon>Florideophyceae</taxon>
        <taxon>Rhodymeniophycidae</taxon>
        <taxon>Gracilariales</taxon>
        <taxon>Gracilariaceae</taxon>
        <taxon>Gracilariopsis</taxon>
    </lineage>
</organism>
<dbReference type="OrthoDB" id="3207464at2759"/>
<dbReference type="GO" id="GO:0005634">
    <property type="term" value="C:nucleus"/>
    <property type="evidence" value="ECO:0007669"/>
    <property type="project" value="UniProtKB-SubCell"/>
</dbReference>
<evidence type="ECO:0000313" key="14">
    <source>
        <dbReference type="EMBL" id="PXF44006.1"/>
    </source>
</evidence>
<feature type="region of interest" description="Disordered" evidence="12">
    <location>
        <begin position="1"/>
        <end position="23"/>
    </location>
</feature>
<sequence>MATLATPPSARARPSQPNDFNTPPTLDYAVIRQRLKEFLSSFAHDDFSAGSSLKYMNQINEIYSRTRNSLVIYVDDVYKWGLDASNFAASNSGGIATLLHEEIVGNARRYKELFSEAADEIIDQLRAVDPSPTLTTHGAPDRIDALAETRRQREEHFREAQLQAENLAASNNADNANQPAGPAADPRNLVPAAMTRLFDVLLIPQPTEKPIPLRMVRSEHVGRLLTVTGIVTRITEVKPRVEVATYTCHSCGYEVYQQVGGKTYMPVLSCPTQNHQRGQNNELIPNYKACKFVKYQELKLQEPADQVPIGSIPRTINVKLNAELTRTCTSGDSVDISGIFLPAPFTGYLAVKAGFLANTFLEATHVVQKKKTYDETVLDDETKAELEALRVDSDVYGKLAKSIAPEIFGNVDVKKALLLLLLGAPPKRLPDGMRLRGDIHICLMGEPGVAKSQLLKHIAKVAPRSVYTNGKGSSGVGLTAAIMRDPVTKELMLEGGALVLSDMGIACIDEFDKMNEVDRTAIHEVMEQQTVSIAKAGITTSLNARASILAAANPAYGRYNKNKTPAENINLPAALLSRFDLLFLLLDNPSYDHDIHLARHVAHVHRTGAHPPLGFTAISPKAIRAHIAAARKVQPVVPKSGLITDFLVNSYVSMRAENTEEGRDAQGYTSPRKLLSILRLAQALCRLRLAERVEKEDLDEALRLMNASQASLGDGKSGNRRRNEDDESDMDPFDNRFGEDEDSEENKIWRLYTLISEHMEKSNRTVIDIDAAEKVCDDNGFSRDVLVKTIEQYEDLNLWVYDHVEHRIRLV</sequence>
<dbReference type="EC" id="3.6.4.12" evidence="11"/>
<dbReference type="GO" id="GO:0006271">
    <property type="term" value="P:DNA strand elongation involved in DNA replication"/>
    <property type="evidence" value="ECO:0007669"/>
    <property type="project" value="TreeGrafter"/>
</dbReference>
<dbReference type="InterPro" id="IPR031327">
    <property type="entry name" value="MCM"/>
</dbReference>
<evidence type="ECO:0000256" key="9">
    <source>
        <dbReference type="ARBA" id="ARBA00023306"/>
    </source>
</evidence>
<dbReference type="PRINTS" id="PR01657">
    <property type="entry name" value="MCMFAMILY"/>
</dbReference>
<dbReference type="Gene3D" id="3.40.50.300">
    <property type="entry name" value="P-loop containing nucleotide triphosphate hydrolases"/>
    <property type="match status" value="1"/>
</dbReference>
<evidence type="ECO:0000256" key="3">
    <source>
        <dbReference type="ARBA" id="ARBA00022741"/>
    </source>
</evidence>
<keyword evidence="7 10" id="KW-0238">DNA-binding</keyword>
<keyword evidence="3 10" id="KW-0547">Nucleotide-binding</keyword>
<dbReference type="InterPro" id="IPR027925">
    <property type="entry name" value="MCM_N"/>
</dbReference>
<dbReference type="InterPro" id="IPR041562">
    <property type="entry name" value="MCM_lid"/>
</dbReference>
<evidence type="ECO:0000256" key="5">
    <source>
        <dbReference type="ARBA" id="ARBA00022806"/>
    </source>
</evidence>
<dbReference type="GO" id="GO:0003697">
    <property type="term" value="F:single-stranded DNA binding"/>
    <property type="evidence" value="ECO:0007669"/>
    <property type="project" value="TreeGrafter"/>
</dbReference>
<dbReference type="InterPro" id="IPR003593">
    <property type="entry name" value="AAA+_ATPase"/>
</dbReference>